<protein>
    <submittedName>
        <fullName evidence="1">DnaJ homolog subfamily B member 7-like isoform X4</fullName>
    </submittedName>
</protein>
<proteinExistence type="predicted"/>
<sequence>MPTNGPEKKTGATTCVQLKDYIFLNQCREFSALAKGSV</sequence>
<reference evidence="1" key="1">
    <citation type="submission" date="2018-02" db="EMBL/GenBank/DDBJ databases">
        <title>Rhizophora mucronata_Transcriptome.</title>
        <authorList>
            <person name="Meera S.P."/>
            <person name="Sreeshan A."/>
            <person name="Augustine A."/>
        </authorList>
    </citation>
    <scope>NUCLEOTIDE SEQUENCE</scope>
    <source>
        <tissue evidence="1">Leaf</tissue>
    </source>
</reference>
<dbReference type="EMBL" id="GGEC01034909">
    <property type="protein sequence ID" value="MBX15393.1"/>
    <property type="molecule type" value="Transcribed_RNA"/>
</dbReference>
<organism evidence="1">
    <name type="scientific">Rhizophora mucronata</name>
    <name type="common">Asiatic mangrove</name>
    <dbReference type="NCBI Taxonomy" id="61149"/>
    <lineage>
        <taxon>Eukaryota</taxon>
        <taxon>Viridiplantae</taxon>
        <taxon>Streptophyta</taxon>
        <taxon>Embryophyta</taxon>
        <taxon>Tracheophyta</taxon>
        <taxon>Spermatophyta</taxon>
        <taxon>Magnoliopsida</taxon>
        <taxon>eudicotyledons</taxon>
        <taxon>Gunneridae</taxon>
        <taxon>Pentapetalae</taxon>
        <taxon>rosids</taxon>
        <taxon>fabids</taxon>
        <taxon>Malpighiales</taxon>
        <taxon>Rhizophoraceae</taxon>
        <taxon>Rhizophora</taxon>
    </lineage>
</organism>
<name>A0A2P2LBQ5_RHIMU</name>
<dbReference type="AlphaFoldDB" id="A0A2P2LBQ5"/>
<evidence type="ECO:0000313" key="1">
    <source>
        <dbReference type="EMBL" id="MBX15393.1"/>
    </source>
</evidence>
<accession>A0A2P2LBQ5</accession>